<name>A0AAV8XGV0_9CUCU</name>
<dbReference type="GO" id="GO:0006508">
    <property type="term" value="P:proteolysis"/>
    <property type="evidence" value="ECO:0007669"/>
    <property type="project" value="InterPro"/>
</dbReference>
<reference evidence="2" key="1">
    <citation type="journal article" date="2023" name="Insect Mol. Biol.">
        <title>Genome sequencing provides insights into the evolution of gene families encoding plant cell wall-degrading enzymes in longhorned beetles.</title>
        <authorList>
            <person name="Shin N.R."/>
            <person name="Okamura Y."/>
            <person name="Kirsch R."/>
            <person name="Pauchet Y."/>
        </authorList>
    </citation>
    <scope>NUCLEOTIDE SEQUENCE</scope>
    <source>
        <strain evidence="2">AMC_N1</strain>
    </source>
</reference>
<accession>A0AAV8XGV0</accession>
<proteinExistence type="inferred from homology"/>
<dbReference type="GO" id="GO:0004185">
    <property type="term" value="F:serine-type carboxypeptidase activity"/>
    <property type="evidence" value="ECO:0007669"/>
    <property type="project" value="InterPro"/>
</dbReference>
<protein>
    <submittedName>
        <fullName evidence="2">Uncharacterized protein</fullName>
    </submittedName>
</protein>
<evidence type="ECO:0000313" key="3">
    <source>
        <dbReference type="Proteomes" id="UP001162162"/>
    </source>
</evidence>
<dbReference type="AlphaFoldDB" id="A0AAV8XGV0"/>
<dbReference type="EMBL" id="JAPWTK010000614">
    <property type="protein sequence ID" value="KAJ8937820.1"/>
    <property type="molecule type" value="Genomic_DNA"/>
</dbReference>
<dbReference type="Proteomes" id="UP001162162">
    <property type="component" value="Unassembled WGS sequence"/>
</dbReference>
<dbReference type="Gene3D" id="3.40.50.1820">
    <property type="entry name" value="alpha/beta hydrolase"/>
    <property type="match status" value="1"/>
</dbReference>
<evidence type="ECO:0000256" key="1">
    <source>
        <dbReference type="ARBA" id="ARBA00009431"/>
    </source>
</evidence>
<comment type="similarity">
    <text evidence="1">Belongs to the peptidase S10 family.</text>
</comment>
<evidence type="ECO:0000313" key="2">
    <source>
        <dbReference type="EMBL" id="KAJ8937820.1"/>
    </source>
</evidence>
<dbReference type="Pfam" id="PF00450">
    <property type="entry name" value="Peptidase_S10"/>
    <property type="match status" value="1"/>
</dbReference>
<dbReference type="InterPro" id="IPR029058">
    <property type="entry name" value="AB_hydrolase_fold"/>
</dbReference>
<gene>
    <name evidence="2" type="ORF">NQ318_003724</name>
</gene>
<sequence>MLFRAGMAYYCAYAGSEAFSGRINAVQHLHKPNYGDEVDDKIATLMNGAVKEALGITQVWGSNNNVFDTLAGDFMKPVTNIVEELLNTTDIKVAVYNGQLDLIVDTPGTNGCCVLFLVDMSSNCEAN</sequence>
<organism evidence="2 3">
    <name type="scientific">Aromia moschata</name>
    <dbReference type="NCBI Taxonomy" id="1265417"/>
    <lineage>
        <taxon>Eukaryota</taxon>
        <taxon>Metazoa</taxon>
        <taxon>Ecdysozoa</taxon>
        <taxon>Arthropoda</taxon>
        <taxon>Hexapoda</taxon>
        <taxon>Insecta</taxon>
        <taxon>Pterygota</taxon>
        <taxon>Neoptera</taxon>
        <taxon>Endopterygota</taxon>
        <taxon>Coleoptera</taxon>
        <taxon>Polyphaga</taxon>
        <taxon>Cucujiformia</taxon>
        <taxon>Chrysomeloidea</taxon>
        <taxon>Cerambycidae</taxon>
        <taxon>Cerambycinae</taxon>
        <taxon>Callichromatini</taxon>
        <taxon>Aromia</taxon>
    </lineage>
</organism>
<keyword evidence="3" id="KW-1185">Reference proteome</keyword>
<comment type="caution">
    <text evidence="2">The sequence shown here is derived from an EMBL/GenBank/DDBJ whole genome shotgun (WGS) entry which is preliminary data.</text>
</comment>
<dbReference type="InterPro" id="IPR001563">
    <property type="entry name" value="Peptidase_S10"/>
</dbReference>
<dbReference type="SUPFAM" id="SSF53474">
    <property type="entry name" value="alpha/beta-Hydrolases"/>
    <property type="match status" value="1"/>
</dbReference>